<dbReference type="EMBL" id="JAOQNS010000012">
    <property type="protein sequence ID" value="MCW2309389.1"/>
    <property type="molecule type" value="Genomic_DNA"/>
</dbReference>
<sequence>MLHRLIVLASMACFVLSGATFTHAAEIQTHLSGDGPEVHGQEVHDHAVHGTSDCGGHSCPHQHGNKKDGMGESSVHCGASILGIVPVHFRFGPSAGAIHEHVPAADFTGRLHVLDPPPPRLLSS</sequence>
<name>A0ABT3HGB2_9HYPH</name>
<keyword evidence="4" id="KW-1185">Reference proteome</keyword>
<reference evidence="4" key="1">
    <citation type="submission" date="2023-07" db="EMBL/GenBank/DDBJ databases">
        <title>Genome sequencing of Purple Non-Sulfur Bacteria from various extreme environments.</title>
        <authorList>
            <person name="Mayer M."/>
        </authorList>
    </citation>
    <scope>NUCLEOTIDE SEQUENCE [LARGE SCALE GENOMIC DNA]</scope>
    <source>
        <strain evidence="4">DSM 17935</strain>
    </source>
</reference>
<feature type="region of interest" description="Disordered" evidence="1">
    <location>
        <begin position="47"/>
        <end position="71"/>
    </location>
</feature>
<comment type="caution">
    <text evidence="3">The sequence shown here is derived from an EMBL/GenBank/DDBJ whole genome shotgun (WGS) entry which is preliminary data.</text>
</comment>
<accession>A0ABT3HGB2</accession>
<keyword evidence="2" id="KW-0732">Signal</keyword>
<proteinExistence type="predicted"/>
<organism evidence="3 4">
    <name type="scientific">Rhodobium gokarnense</name>
    <dbReference type="NCBI Taxonomy" id="364296"/>
    <lineage>
        <taxon>Bacteria</taxon>
        <taxon>Pseudomonadati</taxon>
        <taxon>Pseudomonadota</taxon>
        <taxon>Alphaproteobacteria</taxon>
        <taxon>Hyphomicrobiales</taxon>
        <taxon>Rhodobiaceae</taxon>
        <taxon>Rhodobium</taxon>
    </lineage>
</organism>
<feature type="signal peptide" evidence="2">
    <location>
        <begin position="1"/>
        <end position="24"/>
    </location>
</feature>
<evidence type="ECO:0000256" key="1">
    <source>
        <dbReference type="SAM" id="MobiDB-lite"/>
    </source>
</evidence>
<gene>
    <name evidence="3" type="ORF">M2319_003743</name>
</gene>
<evidence type="ECO:0000313" key="4">
    <source>
        <dbReference type="Proteomes" id="UP001209755"/>
    </source>
</evidence>
<protein>
    <submittedName>
        <fullName evidence="3">Uncharacterized protein</fullName>
    </submittedName>
</protein>
<evidence type="ECO:0000256" key="2">
    <source>
        <dbReference type="SAM" id="SignalP"/>
    </source>
</evidence>
<feature type="chain" id="PRO_5046979760" evidence="2">
    <location>
        <begin position="25"/>
        <end position="124"/>
    </location>
</feature>
<dbReference type="RefSeq" id="WP_264602972.1">
    <property type="nucleotide sequence ID" value="NZ_JAOQNS010000012.1"/>
</dbReference>
<evidence type="ECO:0000313" key="3">
    <source>
        <dbReference type="EMBL" id="MCW2309389.1"/>
    </source>
</evidence>
<dbReference type="Proteomes" id="UP001209755">
    <property type="component" value="Unassembled WGS sequence"/>
</dbReference>